<dbReference type="EMBL" id="BGPR01000289">
    <property type="protein sequence ID" value="GBM10664.1"/>
    <property type="molecule type" value="Genomic_DNA"/>
</dbReference>
<evidence type="ECO:0000313" key="1">
    <source>
        <dbReference type="EMBL" id="GBM10664.1"/>
    </source>
</evidence>
<dbReference type="AlphaFoldDB" id="A0A4Y2D3V3"/>
<protein>
    <submittedName>
        <fullName evidence="1">Uncharacterized protein</fullName>
    </submittedName>
</protein>
<sequence>MIRQRVKRHGCANTPSYFIHHQEESIEVIMTCYTCVIREKTTMRLAMHVRSTPRKFDPSCQNQSSVWNTGQNWRCVKRKVGCSTCRIWTDGP</sequence>
<accession>A0A4Y2D3V3</accession>
<dbReference type="Proteomes" id="UP000499080">
    <property type="component" value="Unassembled WGS sequence"/>
</dbReference>
<organism evidence="1 2">
    <name type="scientific">Araneus ventricosus</name>
    <name type="common">Orbweaver spider</name>
    <name type="synonym">Epeira ventricosa</name>
    <dbReference type="NCBI Taxonomy" id="182803"/>
    <lineage>
        <taxon>Eukaryota</taxon>
        <taxon>Metazoa</taxon>
        <taxon>Ecdysozoa</taxon>
        <taxon>Arthropoda</taxon>
        <taxon>Chelicerata</taxon>
        <taxon>Arachnida</taxon>
        <taxon>Araneae</taxon>
        <taxon>Araneomorphae</taxon>
        <taxon>Entelegynae</taxon>
        <taxon>Araneoidea</taxon>
        <taxon>Araneidae</taxon>
        <taxon>Araneus</taxon>
    </lineage>
</organism>
<proteinExistence type="predicted"/>
<keyword evidence="2" id="KW-1185">Reference proteome</keyword>
<gene>
    <name evidence="1" type="ORF">AVEN_7935_1</name>
</gene>
<reference evidence="1 2" key="1">
    <citation type="journal article" date="2019" name="Sci. Rep.">
        <title>Orb-weaving spider Araneus ventricosus genome elucidates the spidroin gene catalogue.</title>
        <authorList>
            <person name="Kono N."/>
            <person name="Nakamura H."/>
            <person name="Ohtoshi R."/>
            <person name="Moran D.A.P."/>
            <person name="Shinohara A."/>
            <person name="Yoshida Y."/>
            <person name="Fujiwara M."/>
            <person name="Mori M."/>
            <person name="Tomita M."/>
            <person name="Arakawa K."/>
        </authorList>
    </citation>
    <scope>NUCLEOTIDE SEQUENCE [LARGE SCALE GENOMIC DNA]</scope>
</reference>
<name>A0A4Y2D3V3_ARAVE</name>
<evidence type="ECO:0000313" key="2">
    <source>
        <dbReference type="Proteomes" id="UP000499080"/>
    </source>
</evidence>
<comment type="caution">
    <text evidence="1">The sequence shown here is derived from an EMBL/GenBank/DDBJ whole genome shotgun (WGS) entry which is preliminary data.</text>
</comment>